<dbReference type="InterPro" id="IPR018062">
    <property type="entry name" value="HTH_AraC-typ_CS"/>
</dbReference>
<protein>
    <submittedName>
        <fullName evidence="5">AraC family transcriptional regulator</fullName>
    </submittedName>
</protein>
<dbReference type="SMART" id="SM00342">
    <property type="entry name" value="HTH_ARAC"/>
    <property type="match status" value="1"/>
</dbReference>
<evidence type="ECO:0000313" key="6">
    <source>
        <dbReference type="Proteomes" id="UP000824102"/>
    </source>
</evidence>
<dbReference type="GO" id="GO:0043565">
    <property type="term" value="F:sequence-specific DNA binding"/>
    <property type="evidence" value="ECO:0007669"/>
    <property type="project" value="InterPro"/>
</dbReference>
<dbReference type="PROSITE" id="PS01124">
    <property type="entry name" value="HTH_ARAC_FAMILY_2"/>
    <property type="match status" value="1"/>
</dbReference>
<dbReference type="Proteomes" id="UP000824102">
    <property type="component" value="Unassembled WGS sequence"/>
</dbReference>
<organism evidence="5 6">
    <name type="scientific">Candidatus Gallimonas intestinavium</name>
    <dbReference type="NCBI Taxonomy" id="2838603"/>
    <lineage>
        <taxon>Bacteria</taxon>
        <taxon>Bacillati</taxon>
        <taxon>Bacillota</taxon>
        <taxon>Clostridia</taxon>
        <taxon>Candidatus Gallimonas</taxon>
    </lineage>
</organism>
<dbReference type="InterPro" id="IPR037923">
    <property type="entry name" value="HTH-like"/>
</dbReference>
<feature type="domain" description="HTH araC/xylS-type" evidence="4">
    <location>
        <begin position="177"/>
        <end position="275"/>
    </location>
</feature>
<dbReference type="SUPFAM" id="SSF46689">
    <property type="entry name" value="Homeodomain-like"/>
    <property type="match status" value="2"/>
</dbReference>
<proteinExistence type="predicted"/>
<keyword evidence="2" id="KW-0238">DNA-binding</keyword>
<dbReference type="InterPro" id="IPR018060">
    <property type="entry name" value="HTH_AraC"/>
</dbReference>
<reference evidence="5" key="1">
    <citation type="journal article" date="2021" name="PeerJ">
        <title>Extensive microbial diversity within the chicken gut microbiome revealed by metagenomics and culture.</title>
        <authorList>
            <person name="Gilroy R."/>
            <person name="Ravi A."/>
            <person name="Getino M."/>
            <person name="Pursley I."/>
            <person name="Horton D.L."/>
            <person name="Alikhan N.F."/>
            <person name="Baker D."/>
            <person name="Gharbi K."/>
            <person name="Hall N."/>
            <person name="Watson M."/>
            <person name="Adriaenssens E.M."/>
            <person name="Foster-Nyarko E."/>
            <person name="Jarju S."/>
            <person name="Secka A."/>
            <person name="Antonio M."/>
            <person name="Oren A."/>
            <person name="Chaudhuri R.R."/>
            <person name="La Ragione R."/>
            <person name="Hildebrand F."/>
            <person name="Pallen M.J."/>
        </authorList>
    </citation>
    <scope>NUCLEOTIDE SEQUENCE</scope>
    <source>
        <strain evidence="5">ChiW7-2402</strain>
    </source>
</reference>
<accession>A0A9D2JZN2</accession>
<keyword evidence="1" id="KW-0805">Transcription regulation</keyword>
<evidence type="ECO:0000256" key="2">
    <source>
        <dbReference type="ARBA" id="ARBA00023125"/>
    </source>
</evidence>
<dbReference type="InterPro" id="IPR009057">
    <property type="entry name" value="Homeodomain-like_sf"/>
</dbReference>
<dbReference type="InterPro" id="IPR020449">
    <property type="entry name" value="Tscrpt_reg_AraC-type_HTH"/>
</dbReference>
<dbReference type="AlphaFoldDB" id="A0A9D2JZN2"/>
<comment type="caution">
    <text evidence="5">The sequence shown here is derived from an EMBL/GenBank/DDBJ whole genome shotgun (WGS) entry which is preliminary data.</text>
</comment>
<dbReference type="PANTHER" id="PTHR43280">
    <property type="entry name" value="ARAC-FAMILY TRANSCRIPTIONAL REGULATOR"/>
    <property type="match status" value="1"/>
</dbReference>
<dbReference type="PROSITE" id="PS00041">
    <property type="entry name" value="HTH_ARAC_FAMILY_1"/>
    <property type="match status" value="1"/>
</dbReference>
<dbReference type="InterPro" id="IPR003313">
    <property type="entry name" value="AraC-bd"/>
</dbReference>
<dbReference type="PRINTS" id="PR00032">
    <property type="entry name" value="HTHARAC"/>
</dbReference>
<name>A0A9D2JZN2_9FIRM</name>
<gene>
    <name evidence="5" type="ORF">H9964_02390</name>
</gene>
<sequence>MTAEQPYSPQGVLFTYYPSEEPESLHYHNFLELGYCERGSGIFIIDGEIIPFSEQCTTIIYDGQVHIAKSISPEKSLWHFLYIDLSKLFSGTEQFDLGLLKVRDHVNFEFPNLIPRADDPEIYEICRAVLNEAALAQTDHLAAMRGLLYALLVKHGRYFRRKECSVTDRTSLMDELGELLNYISLHYMEDITIDDLTAQTHMSKASLQRKMTAFTGLSPMQYIHRIRLNQAALMLQEKKKSVAQIATEVGYNSLSSFNRKFLDYFGMSPTKYKSRGTE</sequence>
<evidence type="ECO:0000256" key="3">
    <source>
        <dbReference type="ARBA" id="ARBA00023163"/>
    </source>
</evidence>
<evidence type="ECO:0000256" key="1">
    <source>
        <dbReference type="ARBA" id="ARBA00023015"/>
    </source>
</evidence>
<dbReference type="SUPFAM" id="SSF51215">
    <property type="entry name" value="Regulatory protein AraC"/>
    <property type="match status" value="1"/>
</dbReference>
<keyword evidence="3" id="KW-0804">Transcription</keyword>
<dbReference type="GO" id="GO:0003700">
    <property type="term" value="F:DNA-binding transcription factor activity"/>
    <property type="evidence" value="ECO:0007669"/>
    <property type="project" value="InterPro"/>
</dbReference>
<dbReference type="Gene3D" id="1.10.10.60">
    <property type="entry name" value="Homeodomain-like"/>
    <property type="match status" value="2"/>
</dbReference>
<dbReference type="Pfam" id="PF02311">
    <property type="entry name" value="AraC_binding"/>
    <property type="match status" value="1"/>
</dbReference>
<dbReference type="Pfam" id="PF12833">
    <property type="entry name" value="HTH_18"/>
    <property type="match status" value="1"/>
</dbReference>
<reference evidence="5" key="2">
    <citation type="submission" date="2021-04" db="EMBL/GenBank/DDBJ databases">
        <authorList>
            <person name="Gilroy R."/>
        </authorList>
    </citation>
    <scope>NUCLEOTIDE SEQUENCE</scope>
    <source>
        <strain evidence="5">ChiW7-2402</strain>
    </source>
</reference>
<evidence type="ECO:0000313" key="5">
    <source>
        <dbReference type="EMBL" id="HIZ72413.1"/>
    </source>
</evidence>
<dbReference type="EMBL" id="DXBB01000043">
    <property type="protein sequence ID" value="HIZ72413.1"/>
    <property type="molecule type" value="Genomic_DNA"/>
</dbReference>
<dbReference type="InterPro" id="IPR014710">
    <property type="entry name" value="RmlC-like_jellyroll"/>
</dbReference>
<dbReference type="PANTHER" id="PTHR43280:SF28">
    <property type="entry name" value="HTH-TYPE TRANSCRIPTIONAL ACTIVATOR RHAS"/>
    <property type="match status" value="1"/>
</dbReference>
<evidence type="ECO:0000259" key="4">
    <source>
        <dbReference type="PROSITE" id="PS01124"/>
    </source>
</evidence>
<dbReference type="Gene3D" id="2.60.120.10">
    <property type="entry name" value="Jelly Rolls"/>
    <property type="match status" value="1"/>
</dbReference>